<evidence type="ECO:0000256" key="1">
    <source>
        <dbReference type="SAM" id="MobiDB-lite"/>
    </source>
</evidence>
<dbReference type="Proteomes" id="UP000694005">
    <property type="component" value="Chromosome A06"/>
</dbReference>
<accession>A0A8D9DCN3</accession>
<dbReference type="PANTHER" id="PTHR35046:SF9">
    <property type="entry name" value="RNA-DIRECTED DNA POLYMERASE"/>
    <property type="match status" value="1"/>
</dbReference>
<name>A0A8D9DCN3_BRACM</name>
<feature type="compositionally biased region" description="Basic and acidic residues" evidence="1">
    <location>
        <begin position="485"/>
        <end position="496"/>
    </location>
</feature>
<reference evidence="2 3" key="1">
    <citation type="submission" date="2021-07" db="EMBL/GenBank/DDBJ databases">
        <authorList>
            <consortium name="Genoscope - CEA"/>
            <person name="William W."/>
        </authorList>
    </citation>
    <scope>NUCLEOTIDE SEQUENCE [LARGE SCALE GENOMIC DNA]</scope>
</reference>
<feature type="region of interest" description="Disordered" evidence="1">
    <location>
        <begin position="124"/>
        <end position="146"/>
    </location>
</feature>
<evidence type="ECO:0000313" key="3">
    <source>
        <dbReference type="Proteomes" id="UP000694005"/>
    </source>
</evidence>
<gene>
    <name evidence="2" type="ORF">BRAPAZ1V2_A06P31780.2</name>
</gene>
<dbReference type="InterPro" id="IPR012337">
    <property type="entry name" value="RNaseH-like_sf"/>
</dbReference>
<feature type="region of interest" description="Disordered" evidence="1">
    <location>
        <begin position="26"/>
        <end position="89"/>
    </location>
</feature>
<protein>
    <recommendedName>
        <fullName evidence="4">Integrase catalytic domain-containing protein</fullName>
    </recommendedName>
</protein>
<dbReference type="EMBL" id="LS974622">
    <property type="protein sequence ID" value="CAG7870938.1"/>
    <property type="molecule type" value="Genomic_DNA"/>
</dbReference>
<evidence type="ECO:0000313" key="2">
    <source>
        <dbReference type="EMBL" id="CAG7870938.1"/>
    </source>
</evidence>
<proteinExistence type="predicted"/>
<dbReference type="PANTHER" id="PTHR35046">
    <property type="entry name" value="ZINC KNUCKLE (CCHC-TYPE) FAMILY PROTEIN"/>
    <property type="match status" value="1"/>
</dbReference>
<dbReference type="AlphaFoldDB" id="A0A8D9DCN3"/>
<dbReference type="Gene3D" id="3.10.10.10">
    <property type="entry name" value="HIV Type 1 Reverse Transcriptase, subunit A, domain 1"/>
    <property type="match status" value="1"/>
</dbReference>
<evidence type="ECO:0008006" key="4">
    <source>
        <dbReference type="Google" id="ProtNLM"/>
    </source>
</evidence>
<feature type="compositionally biased region" description="Basic and acidic residues" evidence="1">
    <location>
        <begin position="428"/>
        <end position="439"/>
    </location>
</feature>
<dbReference type="Gramene" id="A06p31780.2_BraZ1">
    <property type="protein sequence ID" value="A06p31780.2_BraZ1.CDS"/>
    <property type="gene ID" value="A06g31780.2_BraZ1"/>
</dbReference>
<sequence>MRLAKIRDKDARSVLTCGGEFNSRHIVRRSRPKALDDPKSSTRPQSVEASSAMDRAQVPWKRASEPTKGVGRLRQQEGGHGSRNPPRIAGLSNLQMRALNDSMSNMLNVGLDQIHQRLDEIQASQGPSRAGARRDHENPKGLPPVRGIEHQINLGPGASLPNRPAYRTNPVETKELQKQICDLLEKGYIRESLSPCAVPVLLVPEKDGSWRMCVVFSKMTHFIPCHKTNDDVQVAELFFRKIVRLHGMPKTIVSDRDAKFLSYFWKTLCRIHQVLDRSPTNLGLDRRETEREREFLAKARPFVWCISSLELGIAAIRLTRTVQSIKTRAHVQISTQTVHGMGQHADICTDMVHQLSKISTRTVHGKDEHVDMCGHSADICTDRQSTGSLWLSKICQGKDQRAHMCTNGQLRTQPTWAKITRTVHGKGQRAESKDQRPDMCTDGQPHTSCPRTSCVCWRTPTDVLCVLNRQPTWAKITRTVHGKGQRAESKDQRADMCTDGQPRTPRTNVLICVLMDSHGRPVCADGHTRTAADILCVLTHTHGHPLCTQQTAYMGQNHPNSPREGPAC</sequence>
<dbReference type="InterPro" id="IPR043502">
    <property type="entry name" value="DNA/RNA_pol_sf"/>
</dbReference>
<dbReference type="SUPFAM" id="SSF56672">
    <property type="entry name" value="DNA/RNA polymerases"/>
    <property type="match status" value="1"/>
</dbReference>
<organism evidence="2 3">
    <name type="scientific">Brassica campestris</name>
    <name type="common">Field mustard</name>
    <dbReference type="NCBI Taxonomy" id="3711"/>
    <lineage>
        <taxon>Eukaryota</taxon>
        <taxon>Viridiplantae</taxon>
        <taxon>Streptophyta</taxon>
        <taxon>Embryophyta</taxon>
        <taxon>Tracheophyta</taxon>
        <taxon>Spermatophyta</taxon>
        <taxon>Magnoliopsida</taxon>
        <taxon>eudicotyledons</taxon>
        <taxon>Gunneridae</taxon>
        <taxon>Pentapetalae</taxon>
        <taxon>rosids</taxon>
        <taxon>malvids</taxon>
        <taxon>Brassicales</taxon>
        <taxon>Brassicaceae</taxon>
        <taxon>Brassiceae</taxon>
        <taxon>Brassica</taxon>
    </lineage>
</organism>
<dbReference type="SUPFAM" id="SSF53098">
    <property type="entry name" value="Ribonuclease H-like"/>
    <property type="match status" value="1"/>
</dbReference>
<feature type="region of interest" description="Disordered" evidence="1">
    <location>
        <begin position="422"/>
        <end position="442"/>
    </location>
</feature>
<feature type="region of interest" description="Disordered" evidence="1">
    <location>
        <begin position="478"/>
        <end position="500"/>
    </location>
</feature>